<dbReference type="PANTHER" id="PTHR10322">
    <property type="entry name" value="DNA POLYMERASE CATALYTIC SUBUNIT"/>
    <property type="match status" value="1"/>
</dbReference>
<dbReference type="InterPro" id="IPR036397">
    <property type="entry name" value="RNaseH_sf"/>
</dbReference>
<comment type="caution">
    <text evidence="4">The sequence shown here is derived from an EMBL/GenBank/DDBJ whole genome shotgun (WGS) entry which is preliminary data.</text>
</comment>
<dbReference type="AlphaFoldDB" id="A0A852PPQ6"/>
<keyword evidence="1" id="KW-0228">DNA excision</keyword>
<feature type="non-terminal residue" evidence="4">
    <location>
        <position position="1"/>
    </location>
</feature>
<evidence type="ECO:0000259" key="3">
    <source>
        <dbReference type="Pfam" id="PF03104"/>
    </source>
</evidence>
<gene>
    <name evidence="4" type="primary">Pol3</name>
    <name evidence="4" type="ORF">ATRCLA_R15361</name>
</gene>
<sequence>PVPPRGFLGAPDAISGRPAPVPGVPGVFPEPQRDPVIAVAAAVLQQGAREPFVRAVFSLLSCAPLRGAAVRSFGTERELL</sequence>
<dbReference type="GO" id="GO:0043625">
    <property type="term" value="C:delta DNA polymerase complex"/>
    <property type="evidence" value="ECO:0007669"/>
    <property type="project" value="TreeGrafter"/>
</dbReference>
<dbReference type="GO" id="GO:0006297">
    <property type="term" value="P:nucleotide-excision repair, DNA gap filling"/>
    <property type="evidence" value="ECO:0007669"/>
    <property type="project" value="TreeGrafter"/>
</dbReference>
<feature type="non-terminal residue" evidence="4">
    <location>
        <position position="80"/>
    </location>
</feature>
<dbReference type="OrthoDB" id="2414538at2759"/>
<name>A0A852PPQ6_9PASS</name>
<evidence type="ECO:0000313" key="4">
    <source>
        <dbReference type="EMBL" id="NXY27219.1"/>
    </source>
</evidence>
<evidence type="ECO:0000256" key="2">
    <source>
        <dbReference type="ARBA" id="ARBA00024411"/>
    </source>
</evidence>
<dbReference type="Proteomes" id="UP000658642">
    <property type="component" value="Unassembled WGS sequence"/>
</dbReference>
<protein>
    <recommendedName>
        <fullName evidence="2">DNA polymerase delta catalytic subunit</fullName>
    </recommendedName>
</protein>
<dbReference type="InterPro" id="IPR006133">
    <property type="entry name" value="DNA-dir_DNA_pol_B_exonuc"/>
</dbReference>
<dbReference type="InterPro" id="IPR050240">
    <property type="entry name" value="DNA_pol_type-B"/>
</dbReference>
<proteinExistence type="predicted"/>
<dbReference type="SUPFAM" id="SSF53098">
    <property type="entry name" value="Ribonuclease H-like"/>
    <property type="match status" value="1"/>
</dbReference>
<dbReference type="InterPro" id="IPR012337">
    <property type="entry name" value="RNaseH-like_sf"/>
</dbReference>
<dbReference type="PANTHER" id="PTHR10322:SF23">
    <property type="entry name" value="DNA POLYMERASE DELTA CATALYTIC SUBUNIT"/>
    <property type="match status" value="1"/>
</dbReference>
<keyword evidence="5" id="KW-1185">Reference proteome</keyword>
<evidence type="ECO:0000256" key="1">
    <source>
        <dbReference type="ARBA" id="ARBA00022769"/>
    </source>
</evidence>
<accession>A0A852PPQ6</accession>
<dbReference type="Pfam" id="PF03104">
    <property type="entry name" value="DNA_pol_B_exo1"/>
    <property type="match status" value="1"/>
</dbReference>
<dbReference type="GO" id="GO:0006287">
    <property type="term" value="P:base-excision repair, gap-filling"/>
    <property type="evidence" value="ECO:0007669"/>
    <property type="project" value="TreeGrafter"/>
</dbReference>
<evidence type="ECO:0000313" key="5">
    <source>
        <dbReference type="Proteomes" id="UP000658642"/>
    </source>
</evidence>
<dbReference type="GO" id="GO:0008296">
    <property type="term" value="F:3'-5'-DNA exonuclease activity"/>
    <property type="evidence" value="ECO:0007669"/>
    <property type="project" value="TreeGrafter"/>
</dbReference>
<organism evidence="4 5">
    <name type="scientific">Atrichornis clamosus</name>
    <dbReference type="NCBI Taxonomy" id="449594"/>
    <lineage>
        <taxon>Eukaryota</taxon>
        <taxon>Metazoa</taxon>
        <taxon>Chordata</taxon>
        <taxon>Craniata</taxon>
        <taxon>Vertebrata</taxon>
        <taxon>Euteleostomi</taxon>
        <taxon>Archelosauria</taxon>
        <taxon>Archosauria</taxon>
        <taxon>Dinosauria</taxon>
        <taxon>Saurischia</taxon>
        <taxon>Theropoda</taxon>
        <taxon>Coelurosauria</taxon>
        <taxon>Aves</taxon>
        <taxon>Neognathae</taxon>
        <taxon>Neoaves</taxon>
        <taxon>Telluraves</taxon>
        <taxon>Australaves</taxon>
        <taxon>Passeriformes</taxon>
        <taxon>Menuridae</taxon>
        <taxon>Atrichornis</taxon>
    </lineage>
</organism>
<dbReference type="GO" id="GO:0003887">
    <property type="term" value="F:DNA-directed DNA polymerase activity"/>
    <property type="evidence" value="ECO:0007669"/>
    <property type="project" value="TreeGrafter"/>
</dbReference>
<feature type="domain" description="DNA-directed DNA polymerase family B exonuclease" evidence="3">
    <location>
        <begin position="25"/>
        <end position="80"/>
    </location>
</feature>
<dbReference type="GO" id="GO:0045004">
    <property type="term" value="P:DNA replication proofreading"/>
    <property type="evidence" value="ECO:0007669"/>
    <property type="project" value="TreeGrafter"/>
</dbReference>
<dbReference type="EMBL" id="WBMZ01029627">
    <property type="protein sequence ID" value="NXY27219.1"/>
    <property type="molecule type" value="Genomic_DNA"/>
</dbReference>
<dbReference type="Gene3D" id="3.30.420.10">
    <property type="entry name" value="Ribonuclease H-like superfamily/Ribonuclease H"/>
    <property type="match status" value="1"/>
</dbReference>
<reference evidence="4" key="1">
    <citation type="submission" date="2020-02" db="EMBL/GenBank/DDBJ databases">
        <title>Bird 10,000 Genomes (B10K) Project - Family phase.</title>
        <authorList>
            <person name="Zhang G."/>
        </authorList>
    </citation>
    <scope>NUCLEOTIDE SEQUENCE</scope>
    <source>
        <strain evidence="4">B10K-DU-029-61</strain>
        <tissue evidence="4">Blood</tissue>
    </source>
</reference>
<dbReference type="GO" id="GO:0003676">
    <property type="term" value="F:nucleic acid binding"/>
    <property type="evidence" value="ECO:0007669"/>
    <property type="project" value="InterPro"/>
</dbReference>